<dbReference type="STRING" id="1353009.A0A1Y2IC17"/>
<keyword evidence="2" id="KW-0274">FAD</keyword>
<keyword evidence="3" id="KW-0560">Oxidoreductase</keyword>
<proteinExistence type="predicted"/>
<dbReference type="GO" id="GO:0004497">
    <property type="term" value="F:monooxygenase activity"/>
    <property type="evidence" value="ECO:0007669"/>
    <property type="project" value="UniProtKB-KW"/>
</dbReference>
<gene>
    <name evidence="6" type="ORF">PYCCODRAFT_1439160</name>
</gene>
<name>A0A1Y2IC17_TRAC3</name>
<dbReference type="EMBL" id="KZ084136">
    <property type="protein sequence ID" value="OSC98646.1"/>
    <property type="molecule type" value="Genomic_DNA"/>
</dbReference>
<keyword evidence="7" id="KW-1185">Reference proteome</keyword>
<accession>A0A1Y2IC17</accession>
<sequence length="411" mass="45016">MSSTQIQSPRIAIVGGGLAGLVLLLTLSRRGIPATLYERDADSNSRARLGGMLDLEWESGQRALRENGLEDAFKKNSRREAEEMKLCGKAGVPLMHRKADELPAGDKVVDYKQERPEIDRRVLRQLLLDAVPQASIMWNHAFLSARPLGGGKHELTFSNGLATTADLVVGADGANSRVRPLVSPATPIYHGVTGAEISLSPDVAALPENRDISDAVSEGSCYTGEDEKVLMFQRNGDGRIRAYAWHRNSLDWTLPEDPKEAKKVLLEIYHDWAPWMRKFIELADEEAIYLRPLFYLPVGHRWAHQPGVTLVGDAAHLMSPFAGAGANLAMLDALELGLVLADTISKGAGEEEKEAAIAKWEEGMCTRAEKVAARTKRNLESFMDPGAPQTIVDSWKRAMERAAAGAQAFSE</sequence>
<dbReference type="GO" id="GO:0071949">
    <property type="term" value="F:FAD binding"/>
    <property type="evidence" value="ECO:0007669"/>
    <property type="project" value="InterPro"/>
</dbReference>
<dbReference type="InterPro" id="IPR036188">
    <property type="entry name" value="FAD/NAD-bd_sf"/>
</dbReference>
<dbReference type="SUPFAM" id="SSF51905">
    <property type="entry name" value="FAD/NAD(P)-binding domain"/>
    <property type="match status" value="1"/>
</dbReference>
<evidence type="ECO:0000256" key="4">
    <source>
        <dbReference type="ARBA" id="ARBA00023033"/>
    </source>
</evidence>
<reference evidence="6 7" key="1">
    <citation type="journal article" date="2015" name="Biotechnol. Biofuels">
        <title>Enhanced degradation of softwood versus hardwood by the white-rot fungus Pycnoporus coccineus.</title>
        <authorList>
            <person name="Couturier M."/>
            <person name="Navarro D."/>
            <person name="Chevret D."/>
            <person name="Henrissat B."/>
            <person name="Piumi F."/>
            <person name="Ruiz-Duenas F.J."/>
            <person name="Martinez A.T."/>
            <person name="Grigoriev I.V."/>
            <person name="Riley R."/>
            <person name="Lipzen A."/>
            <person name="Berrin J.G."/>
            <person name="Master E.R."/>
            <person name="Rosso M.N."/>
        </authorList>
    </citation>
    <scope>NUCLEOTIDE SEQUENCE [LARGE SCALE GENOMIC DNA]</scope>
    <source>
        <strain evidence="6 7">BRFM310</strain>
    </source>
</reference>
<organism evidence="6 7">
    <name type="scientific">Trametes coccinea (strain BRFM310)</name>
    <name type="common">Pycnoporus coccineus</name>
    <dbReference type="NCBI Taxonomy" id="1353009"/>
    <lineage>
        <taxon>Eukaryota</taxon>
        <taxon>Fungi</taxon>
        <taxon>Dikarya</taxon>
        <taxon>Basidiomycota</taxon>
        <taxon>Agaricomycotina</taxon>
        <taxon>Agaricomycetes</taxon>
        <taxon>Polyporales</taxon>
        <taxon>Polyporaceae</taxon>
        <taxon>Trametes</taxon>
    </lineage>
</organism>
<dbReference type="Pfam" id="PF01494">
    <property type="entry name" value="FAD_binding_3"/>
    <property type="match status" value="1"/>
</dbReference>
<dbReference type="InterPro" id="IPR002938">
    <property type="entry name" value="FAD-bd"/>
</dbReference>
<dbReference type="AlphaFoldDB" id="A0A1Y2IC17"/>
<evidence type="ECO:0000313" key="6">
    <source>
        <dbReference type="EMBL" id="OSC98646.1"/>
    </source>
</evidence>
<evidence type="ECO:0000259" key="5">
    <source>
        <dbReference type="Pfam" id="PF01494"/>
    </source>
</evidence>
<evidence type="ECO:0000256" key="2">
    <source>
        <dbReference type="ARBA" id="ARBA00022827"/>
    </source>
</evidence>
<feature type="domain" description="FAD-binding" evidence="5">
    <location>
        <begin position="11"/>
        <end position="351"/>
    </location>
</feature>
<evidence type="ECO:0000256" key="3">
    <source>
        <dbReference type="ARBA" id="ARBA00023002"/>
    </source>
</evidence>
<dbReference type="Proteomes" id="UP000193067">
    <property type="component" value="Unassembled WGS sequence"/>
</dbReference>
<protein>
    <submittedName>
        <fullName evidence="6">Monooxygenase FAD-binding protein</fullName>
    </submittedName>
</protein>
<keyword evidence="1" id="KW-0285">Flavoprotein</keyword>
<dbReference type="OrthoDB" id="655030at2759"/>
<evidence type="ECO:0000313" key="7">
    <source>
        <dbReference type="Proteomes" id="UP000193067"/>
    </source>
</evidence>
<dbReference type="PANTHER" id="PTHR46972">
    <property type="entry name" value="MONOOXYGENASE ASQM-RELATED"/>
    <property type="match status" value="1"/>
</dbReference>
<evidence type="ECO:0000256" key="1">
    <source>
        <dbReference type="ARBA" id="ARBA00022630"/>
    </source>
</evidence>
<dbReference type="PANTHER" id="PTHR46972:SF1">
    <property type="entry name" value="FAD DEPENDENT OXIDOREDUCTASE DOMAIN-CONTAINING PROTEIN"/>
    <property type="match status" value="1"/>
</dbReference>
<dbReference type="Gene3D" id="3.50.50.60">
    <property type="entry name" value="FAD/NAD(P)-binding domain"/>
    <property type="match status" value="1"/>
</dbReference>
<dbReference type="PRINTS" id="PR00420">
    <property type="entry name" value="RNGMNOXGNASE"/>
</dbReference>
<keyword evidence="4 6" id="KW-0503">Monooxygenase</keyword>